<keyword evidence="5 7" id="KW-1133">Transmembrane helix</keyword>
<evidence type="ECO:0000313" key="10">
    <source>
        <dbReference type="EMBL" id="KRM64080.1"/>
    </source>
</evidence>
<keyword evidence="11" id="KW-1185">Reference proteome</keyword>
<evidence type="ECO:0000313" key="11">
    <source>
        <dbReference type="Proteomes" id="UP000051008"/>
    </source>
</evidence>
<feature type="domain" description="Cation efflux protein cytoplasmic" evidence="9">
    <location>
        <begin position="255"/>
        <end position="322"/>
    </location>
</feature>
<evidence type="ECO:0000256" key="2">
    <source>
        <dbReference type="ARBA" id="ARBA00008114"/>
    </source>
</evidence>
<dbReference type="Pfam" id="PF16916">
    <property type="entry name" value="ZT_dimer"/>
    <property type="match status" value="1"/>
</dbReference>
<dbReference type="EMBL" id="AYYP01000044">
    <property type="protein sequence ID" value="KRM64080.1"/>
    <property type="molecule type" value="Genomic_DNA"/>
</dbReference>
<evidence type="ECO:0000256" key="3">
    <source>
        <dbReference type="ARBA" id="ARBA00022448"/>
    </source>
</evidence>
<evidence type="ECO:0000259" key="9">
    <source>
        <dbReference type="Pfam" id="PF16916"/>
    </source>
</evidence>
<dbReference type="PATRIC" id="fig|1423718.3.peg.92"/>
<evidence type="ECO:0000256" key="6">
    <source>
        <dbReference type="ARBA" id="ARBA00023136"/>
    </source>
</evidence>
<evidence type="ECO:0000256" key="7">
    <source>
        <dbReference type="SAM" id="Phobius"/>
    </source>
</evidence>
<dbReference type="PANTHER" id="PTHR43840:SF50">
    <property type="entry name" value="MANGANESE EFFLUX SYSTEM PROTEIN MNES"/>
    <property type="match status" value="1"/>
</dbReference>
<dbReference type="GO" id="GO:0008324">
    <property type="term" value="F:monoatomic cation transmembrane transporter activity"/>
    <property type="evidence" value="ECO:0007669"/>
    <property type="project" value="InterPro"/>
</dbReference>
<dbReference type="InterPro" id="IPR002524">
    <property type="entry name" value="Cation_efflux"/>
</dbReference>
<protein>
    <submittedName>
        <fullName evidence="10">Cation diffusion facilitator family transporter</fullName>
    </submittedName>
</protein>
<reference evidence="10 11" key="1">
    <citation type="journal article" date="2015" name="Genome Announc.">
        <title>Expanding the biotechnology potential of lactobacilli through comparative genomics of 213 strains and associated genera.</title>
        <authorList>
            <person name="Sun Z."/>
            <person name="Harris H.M."/>
            <person name="McCann A."/>
            <person name="Guo C."/>
            <person name="Argimon S."/>
            <person name="Zhang W."/>
            <person name="Yang X."/>
            <person name="Jeffery I.B."/>
            <person name="Cooney J.C."/>
            <person name="Kagawa T.F."/>
            <person name="Liu W."/>
            <person name="Song Y."/>
            <person name="Salvetti E."/>
            <person name="Wrobel A."/>
            <person name="Rasinkangas P."/>
            <person name="Parkhill J."/>
            <person name="Rea M.C."/>
            <person name="O'Sullivan O."/>
            <person name="Ritari J."/>
            <person name="Douillard F.P."/>
            <person name="Paul Ross R."/>
            <person name="Yang R."/>
            <person name="Briner A.E."/>
            <person name="Felis G.E."/>
            <person name="de Vos W.M."/>
            <person name="Barrangou R."/>
            <person name="Klaenhammer T.R."/>
            <person name="Caufield P.W."/>
            <person name="Cui Y."/>
            <person name="Zhang H."/>
            <person name="O'Toole P.W."/>
        </authorList>
    </citation>
    <scope>NUCLEOTIDE SEQUENCE [LARGE SCALE GENOMIC DNA]</scope>
    <source>
        <strain evidence="10 11">DSM 20509</strain>
    </source>
</reference>
<evidence type="ECO:0000256" key="4">
    <source>
        <dbReference type="ARBA" id="ARBA00022692"/>
    </source>
</evidence>
<dbReference type="Proteomes" id="UP000051008">
    <property type="component" value="Unassembled WGS sequence"/>
</dbReference>
<feature type="transmembrane region" description="Helical" evidence="7">
    <location>
        <begin position="36"/>
        <end position="54"/>
    </location>
</feature>
<feature type="transmembrane region" description="Helical" evidence="7">
    <location>
        <begin position="66"/>
        <end position="86"/>
    </location>
</feature>
<accession>A0A0R2AAB7</accession>
<name>A0A0R2AAB7_9LACO</name>
<dbReference type="NCBIfam" id="TIGR01297">
    <property type="entry name" value="CDF"/>
    <property type="match status" value="1"/>
</dbReference>
<dbReference type="PANTHER" id="PTHR43840">
    <property type="entry name" value="MITOCHONDRIAL METAL TRANSPORTER 1-RELATED"/>
    <property type="match status" value="1"/>
</dbReference>
<dbReference type="GO" id="GO:0016020">
    <property type="term" value="C:membrane"/>
    <property type="evidence" value="ECO:0007669"/>
    <property type="project" value="UniProtKB-SubCell"/>
</dbReference>
<comment type="caution">
    <text evidence="10">The sequence shown here is derived from an EMBL/GenBank/DDBJ whole genome shotgun (WGS) entry which is preliminary data.</text>
</comment>
<sequence>MIFMRNIDRHLEKEYQLWEKIQSQELAKLTAALHHLFLNLGAYFLISIIEYVLAIISHSQTLRADAFNNLSGIISTILLMVGLHIARDIDDDDIAGLTPMPKISLHKRGNDQRVQFTRFRYETIFTLVTGIIMVAISLGVILAGISNLLNPAKHLIPDRMALLGAAIASAIMLGVWYYNKQAGKKLQNAALIASAKDSLSDAWMSIATFVSILGALVFKITWLDGAGGVLVGLFILYSGISIFWESSLNLADYFDPEAEAQYRQVLATFPEIVEVDELKTHYNGNIITLDLVLVVDSQMTVLSSYQLAEKIEQLMMHRFGIIDTDVSFIPTDKTKF</sequence>
<gene>
    <name evidence="10" type="ORF">FC14_GL000090</name>
</gene>
<dbReference type="AlphaFoldDB" id="A0A0R2AAB7"/>
<feature type="domain" description="Cation efflux protein transmembrane" evidence="8">
    <location>
        <begin position="106"/>
        <end position="250"/>
    </location>
</feature>
<dbReference type="InterPro" id="IPR058533">
    <property type="entry name" value="Cation_efflux_TM"/>
</dbReference>
<feature type="transmembrane region" description="Helical" evidence="7">
    <location>
        <begin position="199"/>
        <end position="218"/>
    </location>
</feature>
<dbReference type="Gene3D" id="3.30.70.1350">
    <property type="entry name" value="Cation efflux protein, cytoplasmic domain"/>
    <property type="match status" value="1"/>
</dbReference>
<feature type="transmembrane region" description="Helical" evidence="7">
    <location>
        <begin position="225"/>
        <end position="244"/>
    </location>
</feature>
<comment type="similarity">
    <text evidence="2">Belongs to the cation diffusion facilitator (CDF) transporter (TC 2.A.4) family.</text>
</comment>
<dbReference type="InterPro" id="IPR027470">
    <property type="entry name" value="Cation_efflux_CTD"/>
</dbReference>
<keyword evidence="4 7" id="KW-0812">Transmembrane</keyword>
<dbReference type="Gene3D" id="1.20.1510.10">
    <property type="entry name" value="Cation efflux protein transmembrane domain"/>
    <property type="match status" value="1"/>
</dbReference>
<keyword evidence="6 7" id="KW-0472">Membrane</keyword>
<feature type="transmembrane region" description="Helical" evidence="7">
    <location>
        <begin position="124"/>
        <end position="149"/>
    </location>
</feature>
<evidence type="ECO:0000256" key="5">
    <source>
        <dbReference type="ARBA" id="ARBA00022989"/>
    </source>
</evidence>
<proteinExistence type="inferred from homology"/>
<evidence type="ECO:0000256" key="1">
    <source>
        <dbReference type="ARBA" id="ARBA00004141"/>
    </source>
</evidence>
<evidence type="ECO:0000259" key="8">
    <source>
        <dbReference type="Pfam" id="PF01545"/>
    </source>
</evidence>
<dbReference type="InterPro" id="IPR050291">
    <property type="entry name" value="CDF_Transporter"/>
</dbReference>
<dbReference type="SUPFAM" id="SSF160240">
    <property type="entry name" value="Cation efflux protein cytoplasmic domain-like"/>
    <property type="match status" value="1"/>
</dbReference>
<feature type="transmembrane region" description="Helical" evidence="7">
    <location>
        <begin position="161"/>
        <end position="179"/>
    </location>
</feature>
<dbReference type="InterPro" id="IPR027469">
    <property type="entry name" value="Cation_efflux_TMD_sf"/>
</dbReference>
<comment type="subcellular location">
    <subcellularLocation>
        <location evidence="1">Membrane</location>
        <topology evidence="1">Multi-pass membrane protein</topology>
    </subcellularLocation>
</comment>
<organism evidence="10 11">
    <name type="scientific">Ligilactobacillus agilis DSM 20509</name>
    <dbReference type="NCBI Taxonomy" id="1423718"/>
    <lineage>
        <taxon>Bacteria</taxon>
        <taxon>Bacillati</taxon>
        <taxon>Bacillota</taxon>
        <taxon>Bacilli</taxon>
        <taxon>Lactobacillales</taxon>
        <taxon>Lactobacillaceae</taxon>
        <taxon>Ligilactobacillus</taxon>
    </lineage>
</organism>
<keyword evidence="3" id="KW-0813">Transport</keyword>
<dbReference type="Pfam" id="PF01545">
    <property type="entry name" value="Cation_efflux"/>
    <property type="match status" value="1"/>
</dbReference>
<dbReference type="SUPFAM" id="SSF161111">
    <property type="entry name" value="Cation efflux protein transmembrane domain-like"/>
    <property type="match status" value="1"/>
</dbReference>
<dbReference type="InterPro" id="IPR036837">
    <property type="entry name" value="Cation_efflux_CTD_sf"/>
</dbReference>